<evidence type="ECO:0000313" key="2">
    <source>
        <dbReference type="EMBL" id="KAF4046420.1"/>
    </source>
</evidence>
<feature type="signal peptide" evidence="1">
    <location>
        <begin position="1"/>
        <end position="20"/>
    </location>
</feature>
<dbReference type="Proteomes" id="UP000704712">
    <property type="component" value="Unassembled WGS sequence"/>
</dbReference>
<sequence length="122" mass="13926">MRLSHVLLLAVTTFVSSTNAQAIEANAETRFLRLTMTDDAGDKERGAFYHKFDFSVLDDIFHGLPQQFKRMRDEPETLRNIFASWKSGMQSADDAVIYMKSQGLSNKAIKQFKAAYQAYLNH</sequence>
<name>A0A833TNS5_PHYIN</name>
<gene>
    <name evidence="2" type="ORF">GN244_ATG01166</name>
    <name evidence="3" type="ORF">GN958_ATG17339</name>
</gene>
<feature type="chain" id="PRO_5036239793" description="Secreted RxLR effector peptide protein" evidence="1">
    <location>
        <begin position="21"/>
        <end position="122"/>
    </location>
</feature>
<evidence type="ECO:0008006" key="5">
    <source>
        <dbReference type="Google" id="ProtNLM"/>
    </source>
</evidence>
<evidence type="ECO:0000313" key="4">
    <source>
        <dbReference type="Proteomes" id="UP000602510"/>
    </source>
</evidence>
<dbReference type="EMBL" id="WSZM01000016">
    <property type="protein sequence ID" value="KAF4046420.1"/>
    <property type="molecule type" value="Genomic_DNA"/>
</dbReference>
<protein>
    <recommendedName>
        <fullName evidence="5">Secreted RxLR effector peptide protein</fullName>
    </recommendedName>
</protein>
<accession>A0A833TNS5</accession>
<dbReference type="EMBL" id="JAACNO010002377">
    <property type="protein sequence ID" value="KAF4133487.1"/>
    <property type="molecule type" value="Genomic_DNA"/>
</dbReference>
<keyword evidence="1" id="KW-0732">Signal</keyword>
<organism evidence="2 4">
    <name type="scientific">Phytophthora infestans</name>
    <name type="common">Potato late blight agent</name>
    <name type="synonym">Botrytis infestans</name>
    <dbReference type="NCBI Taxonomy" id="4787"/>
    <lineage>
        <taxon>Eukaryota</taxon>
        <taxon>Sar</taxon>
        <taxon>Stramenopiles</taxon>
        <taxon>Oomycota</taxon>
        <taxon>Peronosporomycetes</taxon>
        <taxon>Peronosporales</taxon>
        <taxon>Peronosporaceae</taxon>
        <taxon>Phytophthora</taxon>
    </lineage>
</organism>
<reference evidence="2" key="1">
    <citation type="submission" date="2020-04" db="EMBL/GenBank/DDBJ databases">
        <title>Hybrid Assembly of Korean Phytophthora infestans isolates.</title>
        <authorList>
            <person name="Prokchorchik M."/>
            <person name="Lee Y."/>
            <person name="Seo J."/>
            <person name="Cho J.-H."/>
            <person name="Park Y.-E."/>
            <person name="Jang D.-C."/>
            <person name="Im J.-S."/>
            <person name="Choi J.-G."/>
            <person name="Park H.-J."/>
            <person name="Lee G.-B."/>
            <person name="Lee Y.-G."/>
            <person name="Hong S.-Y."/>
            <person name="Cho K."/>
            <person name="Sohn K.H."/>
        </authorList>
    </citation>
    <scope>NUCLEOTIDE SEQUENCE</scope>
    <source>
        <strain evidence="2">KR_1_A1</strain>
        <strain evidence="3">KR_2_A2</strain>
    </source>
</reference>
<proteinExistence type="predicted"/>
<keyword evidence="4" id="KW-1185">Reference proteome</keyword>
<comment type="caution">
    <text evidence="2">The sequence shown here is derived from an EMBL/GenBank/DDBJ whole genome shotgun (WGS) entry which is preliminary data.</text>
</comment>
<dbReference type="Proteomes" id="UP000602510">
    <property type="component" value="Unassembled WGS sequence"/>
</dbReference>
<dbReference type="OMA" id="RNIFASW"/>
<evidence type="ECO:0000256" key="1">
    <source>
        <dbReference type="SAM" id="SignalP"/>
    </source>
</evidence>
<evidence type="ECO:0000313" key="3">
    <source>
        <dbReference type="EMBL" id="KAF4133487.1"/>
    </source>
</evidence>
<dbReference type="AlphaFoldDB" id="A0A833TNS5"/>